<sequence length="329" mass="33404">MQKRARLLLAVKAAISIGLLAWLVMTIAEREGMDALGERIGQLAAVPLVVAVALHFAAVLSGVARWRVLLDARGLGQPAPWLLRSFLIGRFIGAFTPSTAGLDGWRAYDVARRTGDMPGSAGVILVEKLFGLVGMAAVCAVLAPLGALDRLGPGALPLALAIAAGSVLGLFLLASPARTRALARVAPRAIRGRVEKIAEALAAQQLSASRIASALVLGIVTHLAISAVFAATGASLGVAASTTTLLAVGNAITIAILLPLSIGGVGVREGVAVMLLAGAGVPTSDAVLVALLGYVTGQVPALVGGVLLMLDRGARERRAASTELAPDRT</sequence>
<keyword evidence="5 6" id="KW-0472">Membrane</keyword>
<evidence type="ECO:0000256" key="3">
    <source>
        <dbReference type="ARBA" id="ARBA00022692"/>
    </source>
</evidence>
<feature type="transmembrane region" description="Helical" evidence="6">
    <location>
        <begin position="120"/>
        <end position="143"/>
    </location>
</feature>
<keyword evidence="4 6" id="KW-1133">Transmembrane helix</keyword>
<dbReference type="Pfam" id="PF03706">
    <property type="entry name" value="LPG_synthase_TM"/>
    <property type="match status" value="1"/>
</dbReference>
<keyword evidence="2" id="KW-1003">Cell membrane</keyword>
<dbReference type="KEGG" id="samy:DB32_006959"/>
<feature type="transmembrane region" description="Helical" evidence="6">
    <location>
        <begin position="7"/>
        <end position="28"/>
    </location>
</feature>
<feature type="transmembrane region" description="Helical" evidence="6">
    <location>
        <begin position="81"/>
        <end position="100"/>
    </location>
</feature>
<evidence type="ECO:0008006" key="9">
    <source>
        <dbReference type="Google" id="ProtNLM"/>
    </source>
</evidence>
<feature type="transmembrane region" description="Helical" evidence="6">
    <location>
        <begin position="211"/>
        <end position="232"/>
    </location>
</feature>
<feature type="transmembrane region" description="Helical" evidence="6">
    <location>
        <begin position="244"/>
        <end position="267"/>
    </location>
</feature>
<gene>
    <name evidence="7" type="ORF">DB32_006959</name>
</gene>
<dbReference type="GO" id="GO:0005886">
    <property type="term" value="C:plasma membrane"/>
    <property type="evidence" value="ECO:0007669"/>
    <property type="project" value="UniProtKB-SubCell"/>
</dbReference>
<dbReference type="PANTHER" id="PTHR40277">
    <property type="entry name" value="BLL5419 PROTEIN"/>
    <property type="match status" value="1"/>
</dbReference>
<evidence type="ECO:0000313" key="8">
    <source>
        <dbReference type="Proteomes" id="UP000034883"/>
    </source>
</evidence>
<dbReference type="AlphaFoldDB" id="A0A0F6YLS1"/>
<organism evidence="7 8">
    <name type="scientific">Sandaracinus amylolyticus</name>
    <dbReference type="NCBI Taxonomy" id="927083"/>
    <lineage>
        <taxon>Bacteria</taxon>
        <taxon>Pseudomonadati</taxon>
        <taxon>Myxococcota</taxon>
        <taxon>Polyangia</taxon>
        <taxon>Polyangiales</taxon>
        <taxon>Sandaracinaceae</taxon>
        <taxon>Sandaracinus</taxon>
    </lineage>
</organism>
<feature type="transmembrane region" description="Helical" evidence="6">
    <location>
        <begin position="40"/>
        <end position="60"/>
    </location>
</feature>
<protein>
    <recommendedName>
        <fullName evidence="9">Dolichol-P-glucose synthetase</fullName>
    </recommendedName>
</protein>
<keyword evidence="8" id="KW-1185">Reference proteome</keyword>
<feature type="transmembrane region" description="Helical" evidence="6">
    <location>
        <begin position="287"/>
        <end position="310"/>
    </location>
</feature>
<feature type="transmembrane region" description="Helical" evidence="6">
    <location>
        <begin position="155"/>
        <end position="174"/>
    </location>
</feature>
<proteinExistence type="predicted"/>
<evidence type="ECO:0000313" key="7">
    <source>
        <dbReference type="EMBL" id="AKF09810.1"/>
    </source>
</evidence>
<comment type="subcellular location">
    <subcellularLocation>
        <location evidence="1">Cell membrane</location>
        <topology evidence="1">Multi-pass membrane protein</topology>
    </subcellularLocation>
</comment>
<dbReference type="PANTHER" id="PTHR40277:SF1">
    <property type="entry name" value="BLL5419 PROTEIN"/>
    <property type="match status" value="1"/>
</dbReference>
<evidence type="ECO:0000256" key="2">
    <source>
        <dbReference type="ARBA" id="ARBA00022475"/>
    </source>
</evidence>
<dbReference type="STRING" id="927083.DB32_006959"/>
<name>A0A0F6YLS1_9BACT</name>
<keyword evidence="3 6" id="KW-0812">Transmembrane</keyword>
<dbReference type="OrthoDB" id="9788795at2"/>
<dbReference type="RefSeq" id="WP_053236822.1">
    <property type="nucleotide sequence ID" value="NZ_CP011125.1"/>
</dbReference>
<dbReference type="InterPro" id="IPR022791">
    <property type="entry name" value="L-PG_synthase/AglD"/>
</dbReference>
<evidence type="ECO:0000256" key="1">
    <source>
        <dbReference type="ARBA" id="ARBA00004651"/>
    </source>
</evidence>
<evidence type="ECO:0000256" key="4">
    <source>
        <dbReference type="ARBA" id="ARBA00022989"/>
    </source>
</evidence>
<evidence type="ECO:0000256" key="6">
    <source>
        <dbReference type="SAM" id="Phobius"/>
    </source>
</evidence>
<reference evidence="7 8" key="1">
    <citation type="submission" date="2015-03" db="EMBL/GenBank/DDBJ databases">
        <title>Genome assembly of Sandaracinus amylolyticus DSM 53668.</title>
        <authorList>
            <person name="Sharma G."/>
            <person name="Subramanian S."/>
        </authorList>
    </citation>
    <scope>NUCLEOTIDE SEQUENCE [LARGE SCALE GENOMIC DNA]</scope>
    <source>
        <strain evidence="7 8">DSM 53668</strain>
    </source>
</reference>
<accession>A0A0F6YLS1</accession>
<dbReference type="Proteomes" id="UP000034883">
    <property type="component" value="Chromosome"/>
</dbReference>
<evidence type="ECO:0000256" key="5">
    <source>
        <dbReference type="ARBA" id="ARBA00023136"/>
    </source>
</evidence>
<dbReference type="EMBL" id="CP011125">
    <property type="protein sequence ID" value="AKF09810.1"/>
    <property type="molecule type" value="Genomic_DNA"/>
</dbReference>